<dbReference type="RefSeq" id="WP_142084989.1">
    <property type="nucleotide sequence ID" value="NZ_VFPV01000003.1"/>
</dbReference>
<evidence type="ECO:0000313" key="10">
    <source>
        <dbReference type="Proteomes" id="UP000316993"/>
    </source>
</evidence>
<dbReference type="GO" id="GO:0000255">
    <property type="term" value="P:allantoin metabolic process"/>
    <property type="evidence" value="ECO:0007669"/>
    <property type="project" value="InterPro"/>
</dbReference>
<proteinExistence type="inferred from homology"/>
<dbReference type="Gene3D" id="3.30.70.360">
    <property type="match status" value="1"/>
</dbReference>
<sequence length="592" mass="64936">MPLTLEQLNAASPAEALALLDGLYEHSPWIAEEALAQRPFRSLAHLKHALAQVVRTAELDAQLALIRAHPELAGKAMVAKSLTAESTNEQSKAGLTECTPEEFERIQQLNAAYNERFGFPFILAVRGPRGTGLSKQEIIDTFARRLDNHPEFELAEALRNIHRIAEIRLNDKFAAEPVLGNDVWDWHEALARHSDPGFAEKGQLTVTYLTDAHRACGRDIAQRMRECGFDRVEIDAVGNVVGRYYPAAPGARYLMTGSHYDTVRNGGKYDGRLGIFVPLACVRELHRAGKRLPFGIEVVAFAEEEGQRYKATFLGSGALIGHFNPAWLDQKDASGVTMREAMQHAGLRLDDIAKLQRDPAQYLGFIEVHIEQGPVLNELDLPLGVVTSINGGVRYLCEMIGTASHAGTTPMDRRRDAAVAVAELALYVEQRAAKDGDSVGTIGLLNVPSGSINVVPGRCLFSLDLRAPTDAQRDAMVTDVLDELAKIAQRRGLRYTIEESMRAAAAPSAPALQHHWERAVDALGVPVFRMPSGAGHDAMKLHEIMPQAMLFTRGQNSGISHNPLESTTNNDIQLTVDAFTQVLHQLAEETQP</sequence>
<dbReference type="UniPathway" id="UPA00394">
    <property type="reaction ID" value="UER00652"/>
</dbReference>
<evidence type="ECO:0000313" key="9">
    <source>
        <dbReference type="EMBL" id="TQN01719.1"/>
    </source>
</evidence>
<dbReference type="NCBIfam" id="TIGR03164">
    <property type="entry name" value="UHCUDC"/>
    <property type="match status" value="1"/>
</dbReference>
<dbReference type="InterPro" id="IPR017580">
    <property type="entry name" value="OHCU_decarboxylase-1"/>
</dbReference>
<comment type="subunit">
    <text evidence="3">Homodimer.</text>
</comment>
<dbReference type="GO" id="GO:0019628">
    <property type="term" value="P:urate catabolic process"/>
    <property type="evidence" value="ECO:0007669"/>
    <property type="project" value="UniProtKB-UniPathway"/>
</dbReference>
<dbReference type="PANTHER" id="PTHR32494">
    <property type="entry name" value="ALLANTOATE DEIMINASE-RELATED"/>
    <property type="match status" value="1"/>
</dbReference>
<feature type="domain" description="Oxo-4-hydroxy-4-carboxy-5-ureidoimidazoline decarboxylase" evidence="8">
    <location>
        <begin position="9"/>
        <end position="170"/>
    </location>
</feature>
<comment type="caution">
    <text evidence="9">The sequence shown here is derived from an EMBL/GenBank/DDBJ whole genome shotgun (WGS) entry which is preliminary data.</text>
</comment>
<evidence type="ECO:0000256" key="7">
    <source>
        <dbReference type="ARBA" id="ARBA00023211"/>
    </source>
</evidence>
<keyword evidence="6 9" id="KW-0378">Hydrolase</keyword>
<dbReference type="InterPro" id="IPR018020">
    <property type="entry name" value="OHCU_decarboxylase"/>
</dbReference>
<keyword evidence="4" id="KW-0659">Purine metabolism</keyword>
<keyword evidence="7" id="KW-0464">Manganese</keyword>
<reference evidence="9 10" key="1">
    <citation type="submission" date="2019-06" db="EMBL/GenBank/DDBJ databases">
        <title>Genomic Encyclopedia of Archaeal and Bacterial Type Strains, Phase II (KMG-II): from individual species to whole genera.</title>
        <authorList>
            <person name="Goeker M."/>
        </authorList>
    </citation>
    <scope>NUCLEOTIDE SEQUENCE [LARGE SCALE GENOMIC DNA]</scope>
    <source>
        <strain evidence="9 10">DSM 7270</strain>
    </source>
</reference>
<keyword evidence="5" id="KW-0479">Metal-binding</keyword>
<name>A0A543L305_9BURK</name>
<comment type="similarity">
    <text evidence="2">Belongs to the peptidase M20 family.</text>
</comment>
<dbReference type="GO" id="GO:0006144">
    <property type="term" value="P:purine nucleobase metabolic process"/>
    <property type="evidence" value="ECO:0007669"/>
    <property type="project" value="UniProtKB-KW"/>
</dbReference>
<dbReference type="InterPro" id="IPR002933">
    <property type="entry name" value="Peptidase_M20"/>
</dbReference>
<dbReference type="SUPFAM" id="SSF55031">
    <property type="entry name" value="Bacterial exopeptidase dimerisation domain"/>
    <property type="match status" value="1"/>
</dbReference>
<evidence type="ECO:0000256" key="4">
    <source>
        <dbReference type="ARBA" id="ARBA00022631"/>
    </source>
</evidence>
<dbReference type="EMBL" id="VFPV01000003">
    <property type="protein sequence ID" value="TQN01719.1"/>
    <property type="molecule type" value="Genomic_DNA"/>
</dbReference>
<dbReference type="GO" id="GO:0046872">
    <property type="term" value="F:metal ion binding"/>
    <property type="evidence" value="ECO:0007669"/>
    <property type="project" value="UniProtKB-KW"/>
</dbReference>
<gene>
    <name evidence="9" type="ORF">BDD18_3689</name>
</gene>
<evidence type="ECO:0000256" key="5">
    <source>
        <dbReference type="ARBA" id="ARBA00022723"/>
    </source>
</evidence>
<dbReference type="Pfam" id="PF01546">
    <property type="entry name" value="Peptidase_M20"/>
    <property type="match status" value="1"/>
</dbReference>
<dbReference type="InterPro" id="IPR036778">
    <property type="entry name" value="OHCU_decarboxylase_sf"/>
</dbReference>
<dbReference type="SUPFAM" id="SSF53187">
    <property type="entry name" value="Zn-dependent exopeptidases"/>
    <property type="match status" value="1"/>
</dbReference>
<accession>A0A543L305</accession>
<dbReference type="Pfam" id="PF09349">
    <property type="entry name" value="OHCU_decarbox"/>
    <property type="match status" value="1"/>
</dbReference>
<dbReference type="InterPro" id="IPR010158">
    <property type="entry name" value="Amidase_Cbmase"/>
</dbReference>
<evidence type="ECO:0000256" key="2">
    <source>
        <dbReference type="ARBA" id="ARBA00006153"/>
    </source>
</evidence>
<evidence type="ECO:0000256" key="1">
    <source>
        <dbReference type="ARBA" id="ARBA00001936"/>
    </source>
</evidence>
<dbReference type="Gene3D" id="1.10.3330.10">
    <property type="entry name" value="Oxo-4-hydroxy-4-carboxy-5-ureidoimidazoline decarboxylase"/>
    <property type="match status" value="1"/>
</dbReference>
<dbReference type="Proteomes" id="UP000316993">
    <property type="component" value="Unassembled WGS sequence"/>
</dbReference>
<dbReference type="GO" id="GO:0016813">
    <property type="term" value="F:hydrolase activity, acting on carbon-nitrogen (but not peptide) bonds, in linear amidines"/>
    <property type="evidence" value="ECO:0007669"/>
    <property type="project" value="InterPro"/>
</dbReference>
<evidence type="ECO:0000256" key="6">
    <source>
        <dbReference type="ARBA" id="ARBA00022801"/>
    </source>
</evidence>
<evidence type="ECO:0000259" key="8">
    <source>
        <dbReference type="Pfam" id="PF09349"/>
    </source>
</evidence>
<dbReference type="AlphaFoldDB" id="A0A543L305"/>
<dbReference type="SUPFAM" id="SSF158694">
    <property type="entry name" value="UraD-Like"/>
    <property type="match status" value="1"/>
</dbReference>
<evidence type="ECO:0000256" key="3">
    <source>
        <dbReference type="ARBA" id="ARBA00011738"/>
    </source>
</evidence>
<dbReference type="PANTHER" id="PTHR32494:SF19">
    <property type="entry name" value="ALLANTOATE DEIMINASE-RELATED"/>
    <property type="match status" value="1"/>
</dbReference>
<comment type="cofactor">
    <cofactor evidence="1">
        <name>Mn(2+)</name>
        <dbReference type="ChEBI" id="CHEBI:29035"/>
    </cofactor>
</comment>
<dbReference type="CDD" id="cd03884">
    <property type="entry name" value="M20_bAS"/>
    <property type="match status" value="1"/>
</dbReference>
<dbReference type="NCBIfam" id="TIGR01879">
    <property type="entry name" value="hydantase"/>
    <property type="match status" value="1"/>
</dbReference>
<protein>
    <submittedName>
        <fullName evidence="9">N-carbamoyl-L-amino-acid hydrolase</fullName>
    </submittedName>
</protein>
<organism evidence="9 10">
    <name type="scientific">Acidovorax temperans</name>
    <dbReference type="NCBI Taxonomy" id="80878"/>
    <lineage>
        <taxon>Bacteria</taxon>
        <taxon>Pseudomonadati</taxon>
        <taxon>Pseudomonadota</taxon>
        <taxon>Betaproteobacteria</taxon>
        <taxon>Burkholderiales</taxon>
        <taxon>Comamonadaceae</taxon>
        <taxon>Acidovorax</taxon>
    </lineage>
</organism>
<dbReference type="InterPro" id="IPR036264">
    <property type="entry name" value="Bact_exopeptidase_dim_dom"/>
</dbReference>
<dbReference type="Gene3D" id="3.40.630.10">
    <property type="entry name" value="Zn peptidases"/>
    <property type="match status" value="1"/>
</dbReference>